<keyword evidence="1" id="KW-0472">Membrane</keyword>
<evidence type="ECO:0000256" key="1">
    <source>
        <dbReference type="SAM" id="Phobius"/>
    </source>
</evidence>
<gene>
    <name evidence="2" type="ORF">AB8S09_06810</name>
</gene>
<keyword evidence="1" id="KW-1133">Transmembrane helix</keyword>
<feature type="transmembrane region" description="Helical" evidence="1">
    <location>
        <begin position="34"/>
        <end position="53"/>
    </location>
</feature>
<dbReference type="Proteomes" id="UP001565220">
    <property type="component" value="Unassembled WGS sequence"/>
</dbReference>
<organism evidence="2 3">
    <name type="scientific">Clostridium lapidicellarium</name>
    <dbReference type="NCBI Taxonomy" id="3240931"/>
    <lineage>
        <taxon>Bacteria</taxon>
        <taxon>Bacillati</taxon>
        <taxon>Bacillota</taxon>
        <taxon>Clostridia</taxon>
        <taxon>Eubacteriales</taxon>
        <taxon>Clostridiaceae</taxon>
        <taxon>Clostridium</taxon>
    </lineage>
</organism>
<dbReference type="EMBL" id="JBGFFE010000007">
    <property type="protein sequence ID" value="MEY8763350.1"/>
    <property type="molecule type" value="Genomic_DNA"/>
</dbReference>
<comment type="caution">
    <text evidence="2">The sequence shown here is derived from an EMBL/GenBank/DDBJ whole genome shotgun (WGS) entry which is preliminary data.</text>
</comment>
<accession>A0ABV4DVT2</accession>
<keyword evidence="3" id="KW-1185">Reference proteome</keyword>
<name>A0ABV4DVT2_9CLOT</name>
<evidence type="ECO:0000313" key="3">
    <source>
        <dbReference type="Proteomes" id="UP001565220"/>
    </source>
</evidence>
<reference evidence="2 3" key="1">
    <citation type="submission" date="2024-08" db="EMBL/GenBank/DDBJ databases">
        <title>Clostridium lapicellarii sp. nov., and Clostridium renhuaiense sp. nov., two species isolated from the mud in a fermentation cellar used for producing sauce-flavour Chinese liquors.</title>
        <authorList>
            <person name="Yang F."/>
            <person name="Wang H."/>
            <person name="Chen L.Q."/>
            <person name="Zhou N."/>
            <person name="Lu J.J."/>
            <person name="Pu X.X."/>
            <person name="Wan B."/>
            <person name="Wang L."/>
            <person name="Liu S.J."/>
        </authorList>
    </citation>
    <scope>NUCLEOTIDE SEQUENCE [LARGE SCALE GENOMIC DNA]</scope>
    <source>
        <strain evidence="2 3">MT-113</strain>
    </source>
</reference>
<protein>
    <submittedName>
        <fullName evidence="2">Uncharacterized protein</fullName>
    </submittedName>
</protein>
<proteinExistence type="predicted"/>
<evidence type="ECO:0000313" key="2">
    <source>
        <dbReference type="EMBL" id="MEY8763350.1"/>
    </source>
</evidence>
<sequence>MIKTIGKIFKKYIDDILATMGLICFAVAAFSFMWQAGICVVGIILLILAYTISKATDSR</sequence>
<dbReference type="RefSeq" id="WP_369868754.1">
    <property type="nucleotide sequence ID" value="NZ_JBGFFE010000007.1"/>
</dbReference>
<keyword evidence="1" id="KW-0812">Transmembrane</keyword>